<keyword evidence="2" id="KW-0805">Transcription regulation</keyword>
<proteinExistence type="predicted"/>
<dbReference type="FunFam" id="1.10.10.60:FF:000141">
    <property type="entry name" value="TetR family transcriptional regulator"/>
    <property type="match status" value="1"/>
</dbReference>
<reference evidence="7 8" key="1">
    <citation type="submission" date="2017-01" db="EMBL/GenBank/DDBJ databases">
        <title>Bacillus phylogenomics.</title>
        <authorList>
            <person name="Dunlap C."/>
        </authorList>
    </citation>
    <scope>NUCLEOTIDE SEQUENCE [LARGE SCALE GENOMIC DNA]</scope>
    <source>
        <strain evidence="7 8">NRRL B-41282</strain>
    </source>
</reference>
<dbReference type="InterPro" id="IPR036271">
    <property type="entry name" value="Tet_transcr_reg_TetR-rel_C_sf"/>
</dbReference>
<gene>
    <name evidence="7" type="ORF">BW143_13975</name>
</gene>
<evidence type="ECO:0000256" key="2">
    <source>
        <dbReference type="ARBA" id="ARBA00023015"/>
    </source>
</evidence>
<dbReference type="Gene3D" id="1.10.10.60">
    <property type="entry name" value="Homeodomain-like"/>
    <property type="match status" value="1"/>
</dbReference>
<dbReference type="SUPFAM" id="SSF48498">
    <property type="entry name" value="Tetracyclin repressor-like, C-terminal domain"/>
    <property type="match status" value="1"/>
</dbReference>
<accession>A0A1R1RZR7</accession>
<comment type="caution">
    <text evidence="7">The sequence shown here is derived from an EMBL/GenBank/DDBJ whole genome shotgun (WGS) entry which is preliminary data.</text>
</comment>
<name>A0A1R1RZR7_9BACI</name>
<dbReference type="InterPro" id="IPR001647">
    <property type="entry name" value="HTH_TetR"/>
</dbReference>
<dbReference type="InterPro" id="IPR039538">
    <property type="entry name" value="BetI_C"/>
</dbReference>
<dbReference type="InterPro" id="IPR009057">
    <property type="entry name" value="Homeodomain-like_sf"/>
</dbReference>
<keyword evidence="4" id="KW-0804">Transcription</keyword>
<keyword evidence="3 5" id="KW-0238">DNA-binding</keyword>
<dbReference type="SUPFAM" id="SSF46689">
    <property type="entry name" value="Homeodomain-like"/>
    <property type="match status" value="1"/>
</dbReference>
<dbReference type="Pfam" id="PF13977">
    <property type="entry name" value="TetR_C_6"/>
    <property type="match status" value="1"/>
</dbReference>
<evidence type="ECO:0000313" key="7">
    <source>
        <dbReference type="EMBL" id="OMI04554.1"/>
    </source>
</evidence>
<accession>A0A1R1QIX3</accession>
<dbReference type="AlphaFoldDB" id="A0A1R1RZR7"/>
<dbReference type="PANTHER" id="PTHR47506:SF1">
    <property type="entry name" value="HTH-TYPE TRANSCRIPTIONAL REGULATOR YJDC"/>
    <property type="match status" value="1"/>
</dbReference>
<dbReference type="GO" id="GO:0003677">
    <property type="term" value="F:DNA binding"/>
    <property type="evidence" value="ECO:0007669"/>
    <property type="project" value="UniProtKB-UniRule"/>
</dbReference>
<dbReference type="Proteomes" id="UP000187367">
    <property type="component" value="Unassembled WGS sequence"/>
</dbReference>
<protein>
    <submittedName>
        <fullName evidence="7">TetR family transcriptional regulator</fullName>
    </submittedName>
</protein>
<keyword evidence="1" id="KW-0678">Repressor</keyword>
<evidence type="ECO:0000313" key="8">
    <source>
        <dbReference type="Proteomes" id="UP000187367"/>
    </source>
</evidence>
<dbReference type="PROSITE" id="PS50977">
    <property type="entry name" value="HTH_TETR_2"/>
    <property type="match status" value="1"/>
</dbReference>
<dbReference type="EMBL" id="MTJL01000026">
    <property type="protein sequence ID" value="OMI04554.1"/>
    <property type="molecule type" value="Genomic_DNA"/>
</dbReference>
<dbReference type="OrthoDB" id="9785164at2"/>
<dbReference type="RefSeq" id="WP_076760688.1">
    <property type="nucleotide sequence ID" value="NZ_JARMDZ010000015.1"/>
</dbReference>
<sequence length="201" mass="23800">MKKNTQNTIQKIVDAGYHLFAQNGYSATSVDEIMKEAGYSKATFYLYFKSKETLFLHIMNEQMEERFQTSMRCFQKKNLRGLLTGIEHLIQTTNKEHSTALFLEFMANSHRYPEIQRKMSLLYERWREFFVVLIEQLQEEGIVQNQLHPRVMATTLISIFNGYNNQHYADPSINKQEQLQSIIFLLNPKIYSQIKQKIMNI</sequence>
<dbReference type="Pfam" id="PF00440">
    <property type="entry name" value="TetR_N"/>
    <property type="match status" value="1"/>
</dbReference>
<feature type="domain" description="HTH tetR-type" evidence="6">
    <location>
        <begin position="6"/>
        <end position="66"/>
    </location>
</feature>
<evidence type="ECO:0000256" key="5">
    <source>
        <dbReference type="PROSITE-ProRule" id="PRU00335"/>
    </source>
</evidence>
<feature type="DNA-binding region" description="H-T-H motif" evidence="5">
    <location>
        <begin position="29"/>
        <end position="48"/>
    </location>
</feature>
<dbReference type="GO" id="GO:0045892">
    <property type="term" value="P:negative regulation of DNA-templated transcription"/>
    <property type="evidence" value="ECO:0007669"/>
    <property type="project" value="UniProtKB-ARBA"/>
</dbReference>
<dbReference type="PANTHER" id="PTHR47506">
    <property type="entry name" value="TRANSCRIPTIONAL REGULATORY PROTEIN"/>
    <property type="match status" value="1"/>
</dbReference>
<evidence type="ECO:0000256" key="4">
    <source>
        <dbReference type="ARBA" id="ARBA00023163"/>
    </source>
</evidence>
<organism evidence="7 8">
    <name type="scientific">Bacillus swezeyi</name>
    <dbReference type="NCBI Taxonomy" id="1925020"/>
    <lineage>
        <taxon>Bacteria</taxon>
        <taxon>Bacillati</taxon>
        <taxon>Bacillota</taxon>
        <taxon>Bacilli</taxon>
        <taxon>Bacillales</taxon>
        <taxon>Bacillaceae</taxon>
        <taxon>Bacillus</taxon>
    </lineage>
</organism>
<evidence type="ECO:0000259" key="6">
    <source>
        <dbReference type="PROSITE" id="PS50977"/>
    </source>
</evidence>
<evidence type="ECO:0000256" key="3">
    <source>
        <dbReference type="ARBA" id="ARBA00023125"/>
    </source>
</evidence>
<evidence type="ECO:0000256" key="1">
    <source>
        <dbReference type="ARBA" id="ARBA00022491"/>
    </source>
</evidence>
<keyword evidence="8" id="KW-1185">Reference proteome</keyword>
<dbReference type="PRINTS" id="PR00455">
    <property type="entry name" value="HTHTETR"/>
</dbReference>
<dbReference type="Gene3D" id="1.10.357.10">
    <property type="entry name" value="Tetracycline Repressor, domain 2"/>
    <property type="match status" value="1"/>
</dbReference>